<accession>A0A8H6T3M1</accession>
<proteinExistence type="predicted"/>
<dbReference type="EMBL" id="JACAZF010000003">
    <property type="protein sequence ID" value="KAF7310260.1"/>
    <property type="molecule type" value="Genomic_DNA"/>
</dbReference>
<keyword evidence="2" id="KW-1185">Reference proteome</keyword>
<dbReference type="Proteomes" id="UP000636479">
    <property type="component" value="Unassembled WGS sequence"/>
</dbReference>
<gene>
    <name evidence="1" type="ORF">MIND_00399900</name>
</gene>
<dbReference type="AlphaFoldDB" id="A0A8H6T3M1"/>
<evidence type="ECO:0000313" key="2">
    <source>
        <dbReference type="Proteomes" id="UP000636479"/>
    </source>
</evidence>
<protein>
    <submittedName>
        <fullName evidence="1">Amidohydro-rel domain-containing protein</fullName>
    </submittedName>
</protein>
<dbReference type="GeneID" id="59343341"/>
<reference evidence="1" key="1">
    <citation type="submission" date="2020-05" db="EMBL/GenBank/DDBJ databases">
        <title>Mycena genomes resolve the evolution of fungal bioluminescence.</title>
        <authorList>
            <person name="Tsai I.J."/>
        </authorList>
    </citation>
    <scope>NUCLEOTIDE SEQUENCE</scope>
    <source>
        <strain evidence="1">171206Taipei</strain>
    </source>
</reference>
<comment type="caution">
    <text evidence="1">The sequence shown here is derived from an EMBL/GenBank/DDBJ whole genome shotgun (WGS) entry which is preliminary data.</text>
</comment>
<organism evidence="1 2">
    <name type="scientific">Mycena indigotica</name>
    <dbReference type="NCBI Taxonomy" id="2126181"/>
    <lineage>
        <taxon>Eukaryota</taxon>
        <taxon>Fungi</taxon>
        <taxon>Dikarya</taxon>
        <taxon>Basidiomycota</taxon>
        <taxon>Agaricomycotina</taxon>
        <taxon>Agaricomycetes</taxon>
        <taxon>Agaricomycetidae</taxon>
        <taxon>Agaricales</taxon>
        <taxon>Marasmiineae</taxon>
        <taxon>Mycenaceae</taxon>
        <taxon>Mycena</taxon>
    </lineage>
</organism>
<sequence>MKFSLGYATLYRRRGPQRSEPAPSFPAASSIDKAPSAETYMMSFPSGDVAPPMYVYDAEFDALPVYSPPHQDFAVAPTLRGPVPPVPHPASRTPDIAEMLDDANSQLGIASWRFRMQGRVRRRPALDVPSQSLSLVVCYLVKPQRYCNRVAQPNLGCYPLVREARQHPIASFTCFLSCRAHVRCERIRAVGATPPPVTCINAPFAGTTKAHRLFSSSVPSLRSTLPRLSFRLARLLAHSSLRSHSISSDLEFTTTTDISPHDNPRMFANLAASLIAITLATGAIAVPVDTSRVAARGYGSSSVSFENWGGISSLHGFDNFYGSDDFAHFKHFSPVVVRQSTPELVCHSQKVEIVQQRLAVLQEMAKRIITEQFCEVETQTIVFQQYYASLGGFSHDLRRSSGRHVGYDGYISSHFGSIYNSDGTLSNYDFNFTGSDIGASYYVPTNNWNEETSYGTVGSAYQASQAASFYYY</sequence>
<dbReference type="OrthoDB" id="3236720at2759"/>
<dbReference type="RefSeq" id="XP_037223710.1">
    <property type="nucleotide sequence ID" value="XM_037360825.1"/>
</dbReference>
<evidence type="ECO:0000313" key="1">
    <source>
        <dbReference type="EMBL" id="KAF7310260.1"/>
    </source>
</evidence>
<name>A0A8H6T3M1_9AGAR</name>